<accession>A0A850C6R1</accession>
<feature type="region of interest" description="Disordered" evidence="1">
    <location>
        <begin position="1"/>
        <end position="29"/>
    </location>
</feature>
<evidence type="ECO:0000256" key="1">
    <source>
        <dbReference type="SAM" id="MobiDB-lite"/>
    </source>
</evidence>
<protein>
    <submittedName>
        <fullName evidence="2">Uncharacterized protein</fullName>
    </submittedName>
</protein>
<evidence type="ECO:0000313" key="3">
    <source>
        <dbReference type="Proteomes" id="UP000574690"/>
    </source>
</evidence>
<proteinExistence type="predicted"/>
<name>A0A850C6R1_9ACTN</name>
<feature type="region of interest" description="Disordered" evidence="1">
    <location>
        <begin position="47"/>
        <end position="66"/>
    </location>
</feature>
<dbReference type="Proteomes" id="UP000574690">
    <property type="component" value="Unassembled WGS sequence"/>
</dbReference>
<evidence type="ECO:0000313" key="2">
    <source>
        <dbReference type="EMBL" id="NUQ87167.1"/>
    </source>
</evidence>
<dbReference type="AlphaFoldDB" id="A0A850C6R1"/>
<organism evidence="2 3">
    <name type="scientific">Glycomyces artemisiae</name>
    <dbReference type="NCBI Taxonomy" id="1076443"/>
    <lineage>
        <taxon>Bacteria</taxon>
        <taxon>Bacillati</taxon>
        <taxon>Actinomycetota</taxon>
        <taxon>Actinomycetes</taxon>
        <taxon>Glycomycetales</taxon>
        <taxon>Glycomycetaceae</taxon>
        <taxon>Glycomyces</taxon>
    </lineage>
</organism>
<gene>
    <name evidence="2" type="ORF">HOQ43_01690</name>
</gene>
<comment type="caution">
    <text evidence="2">The sequence shown here is derived from an EMBL/GenBank/DDBJ whole genome shotgun (WGS) entry which is preliminary data.</text>
</comment>
<dbReference type="EMBL" id="JABFXE010000073">
    <property type="protein sequence ID" value="NUQ87167.1"/>
    <property type="molecule type" value="Genomic_DNA"/>
</dbReference>
<sequence>MVNRKHDAISEYMQRESSGQGNPGKRMVLNPRTGKFEVVTESQALDPDLAPVTAEDMRSFGGPGVR</sequence>
<reference evidence="2 3" key="1">
    <citation type="submission" date="2020-05" db="EMBL/GenBank/DDBJ databases">
        <title>DNA-SIP metagenomic assembled genomes.</title>
        <authorList>
            <person name="Yu J."/>
        </authorList>
    </citation>
    <scope>NUCLEOTIDE SEQUENCE [LARGE SCALE GENOMIC DNA]</scope>
    <source>
        <strain evidence="2">Bin5.27</strain>
    </source>
</reference>